<dbReference type="AlphaFoldDB" id="A0A2A6C3C7"/>
<keyword evidence="3" id="KW-0808">Transferase</keyword>
<keyword evidence="5" id="KW-0256">Endoplasmic reticulum</keyword>
<dbReference type="Pfam" id="PF09258">
    <property type="entry name" value="Glyco_transf_64"/>
    <property type="match status" value="1"/>
</dbReference>
<evidence type="ECO:0000256" key="6">
    <source>
        <dbReference type="ARBA" id="ARBA00022989"/>
    </source>
</evidence>
<keyword evidence="8" id="KW-1015">Disulfide bond</keyword>
<protein>
    <submittedName>
        <fullName evidence="11">Uncharacterized protein</fullName>
    </submittedName>
</protein>
<evidence type="ECO:0000259" key="10">
    <source>
        <dbReference type="Pfam" id="PF09258"/>
    </source>
</evidence>
<dbReference type="GO" id="GO:0005794">
    <property type="term" value="C:Golgi apparatus"/>
    <property type="evidence" value="ECO:0000318"/>
    <property type="project" value="GO_Central"/>
</dbReference>
<proteinExistence type="inferred from homology"/>
<feature type="domain" description="Exostosin GT47" evidence="9">
    <location>
        <begin position="234"/>
        <end position="320"/>
    </location>
</feature>
<evidence type="ECO:0000256" key="8">
    <source>
        <dbReference type="ARBA" id="ARBA00023157"/>
    </source>
</evidence>
<dbReference type="PANTHER" id="PTHR48261">
    <property type="entry name" value="ACETYLGLUCOSAMINYLTRANSFERASE"/>
    <property type="match status" value="1"/>
</dbReference>
<evidence type="ECO:0000256" key="3">
    <source>
        <dbReference type="ARBA" id="ARBA00022679"/>
    </source>
</evidence>
<sequence length="710" mass="81490">MLTCFASQLQRIQHSKEKIWACQSEHLTVNRKSKKRLKILFILICCGVFSFSLIRSVFAVSSNTPVDEKKTQKRSIFSHDENELFDYTYCSPLSPLRIYVHESEHPLAQVRNFLNIWFIISFPALASHPAAMKTVDSACFVISVGDAATLNHTSEWRKNIVLVNVDSENELTPVSNEIIVQANFASGTFRHDLDITLFADVKRRNNETWRNRPPIMPIGRKKLSQIVYSENVELEEICSHIPCVRCNENCGSILINTTFCLLPSSRTFQWRLLSSLRAGCIPVVLSNTQPFPFHKELDWKLASLRYPLATMRFVPQLLERLSKEDILELRRRGRIFLERLDNAQALADALVAALSDRIMVELPPFYELAQAASHSESITEKASTLSRSLPPPSSLYSYRRWNNGNKLTFAPSLLHDVPMMPGGAAFHKGTKEKVVAMNSEIGSRNSNDALGLTRDEEQFTVVILTYDRVDGVTKIFNTLRNCPFLNKIIVVWNNNNSSPPADWLDMNDPFEIIMPKKNSLNNRFIPYESIETEAVISMDDDVYVTQSELVFAFRMWRENRNRIVGFPERYHTKVNSRSKYGLTAHHEYSMILTGLAIIHKEFLFEFTYNQHPAILEYIDDHFNCEDIAMNYLVAHLTRRAPLRVQKKTSLSNGSKVGLFSRTLHVRERDECMDMLNEFYGYNPLLFSQEVAVPLQDQCAHPSWRSTLFGL</sequence>
<dbReference type="Gene3D" id="3.90.550.10">
    <property type="entry name" value="Spore Coat Polysaccharide Biosynthesis Protein SpsA, Chain A"/>
    <property type="match status" value="1"/>
</dbReference>
<feature type="domain" description="Glycosyl transferase 64" evidence="10">
    <location>
        <begin position="459"/>
        <end position="688"/>
    </location>
</feature>
<evidence type="ECO:0000256" key="4">
    <source>
        <dbReference type="ARBA" id="ARBA00022692"/>
    </source>
</evidence>
<evidence type="ECO:0000256" key="2">
    <source>
        <dbReference type="ARBA" id="ARBA00010271"/>
    </source>
</evidence>
<dbReference type="SUPFAM" id="SSF53448">
    <property type="entry name" value="Nucleotide-diphospho-sugar transferases"/>
    <property type="match status" value="1"/>
</dbReference>
<dbReference type="OrthoDB" id="5954868at2759"/>
<evidence type="ECO:0000313" key="12">
    <source>
        <dbReference type="Proteomes" id="UP000005239"/>
    </source>
</evidence>
<comment type="similarity">
    <text evidence="2">Belongs to the glycosyltransferase 47 family.</text>
</comment>
<dbReference type="Proteomes" id="UP000005239">
    <property type="component" value="Unassembled WGS sequence"/>
</dbReference>
<dbReference type="GO" id="GO:0005789">
    <property type="term" value="C:endoplasmic reticulum membrane"/>
    <property type="evidence" value="ECO:0007669"/>
    <property type="project" value="UniProtKB-SubCell"/>
</dbReference>
<keyword evidence="12" id="KW-1185">Reference proteome</keyword>
<dbReference type="PANTHER" id="PTHR48261:SF2">
    <property type="entry name" value="ACETYLGLUCOSAMINYLTRANSFERASE"/>
    <property type="match status" value="1"/>
</dbReference>
<gene>
    <name evidence="11" type="primary">WBGene00279159</name>
</gene>
<keyword evidence="4" id="KW-0812">Transmembrane</keyword>
<evidence type="ECO:0000259" key="9">
    <source>
        <dbReference type="Pfam" id="PF03016"/>
    </source>
</evidence>
<reference evidence="12" key="1">
    <citation type="journal article" date="2008" name="Nat. Genet.">
        <title>The Pristionchus pacificus genome provides a unique perspective on nematode lifestyle and parasitism.</title>
        <authorList>
            <person name="Dieterich C."/>
            <person name="Clifton S.W."/>
            <person name="Schuster L.N."/>
            <person name="Chinwalla A."/>
            <person name="Delehaunty K."/>
            <person name="Dinkelacker I."/>
            <person name="Fulton L."/>
            <person name="Fulton R."/>
            <person name="Godfrey J."/>
            <person name="Minx P."/>
            <person name="Mitreva M."/>
            <person name="Roeseler W."/>
            <person name="Tian H."/>
            <person name="Witte H."/>
            <person name="Yang S.P."/>
            <person name="Wilson R.K."/>
            <person name="Sommer R.J."/>
        </authorList>
    </citation>
    <scope>NUCLEOTIDE SEQUENCE [LARGE SCALE GENOMIC DNA]</scope>
    <source>
        <strain evidence="12">PS312</strain>
    </source>
</reference>
<dbReference type="GO" id="GO:0015012">
    <property type="term" value="P:heparan sulfate proteoglycan biosynthetic process"/>
    <property type="evidence" value="ECO:0007669"/>
    <property type="project" value="UniProtKB-ARBA"/>
</dbReference>
<evidence type="ECO:0000256" key="5">
    <source>
        <dbReference type="ARBA" id="ARBA00022824"/>
    </source>
</evidence>
<keyword evidence="7" id="KW-0472">Membrane</keyword>
<organism evidence="11 12">
    <name type="scientific">Pristionchus pacificus</name>
    <name type="common">Parasitic nematode worm</name>
    <dbReference type="NCBI Taxonomy" id="54126"/>
    <lineage>
        <taxon>Eukaryota</taxon>
        <taxon>Metazoa</taxon>
        <taxon>Ecdysozoa</taxon>
        <taxon>Nematoda</taxon>
        <taxon>Chromadorea</taxon>
        <taxon>Rhabditida</taxon>
        <taxon>Rhabditina</taxon>
        <taxon>Diplogasteromorpha</taxon>
        <taxon>Diplogasteroidea</taxon>
        <taxon>Neodiplogasteridae</taxon>
        <taxon>Pristionchus</taxon>
    </lineage>
</organism>
<evidence type="ECO:0000313" key="11">
    <source>
        <dbReference type="EnsemblMetazoa" id="PPA40790.1"/>
    </source>
</evidence>
<dbReference type="Pfam" id="PF03016">
    <property type="entry name" value="Exostosin_GT47"/>
    <property type="match status" value="1"/>
</dbReference>
<accession>A0A2A6C3C7</accession>
<reference evidence="11" key="2">
    <citation type="submission" date="2022-06" db="UniProtKB">
        <authorList>
            <consortium name="EnsemblMetazoa"/>
        </authorList>
    </citation>
    <scope>IDENTIFICATION</scope>
    <source>
        <strain evidence="11">PS312</strain>
    </source>
</reference>
<comment type="subcellular location">
    <subcellularLocation>
        <location evidence="1">Endoplasmic reticulum membrane</location>
        <topology evidence="1">Single-pass type II membrane protein</topology>
    </subcellularLocation>
</comment>
<dbReference type="InterPro" id="IPR029044">
    <property type="entry name" value="Nucleotide-diphossugar_trans"/>
</dbReference>
<evidence type="ECO:0000256" key="7">
    <source>
        <dbReference type="ARBA" id="ARBA00023136"/>
    </source>
</evidence>
<evidence type="ECO:0000256" key="1">
    <source>
        <dbReference type="ARBA" id="ARBA00004648"/>
    </source>
</evidence>
<name>A0A2A6C3C7_PRIPA</name>
<dbReference type="InterPro" id="IPR004263">
    <property type="entry name" value="Exostosin"/>
</dbReference>
<dbReference type="GO" id="GO:0016757">
    <property type="term" value="F:glycosyltransferase activity"/>
    <property type="evidence" value="ECO:0000318"/>
    <property type="project" value="GO_Central"/>
</dbReference>
<dbReference type="EnsemblMetazoa" id="PPA40790.1">
    <property type="protein sequence ID" value="PPA40790.1"/>
    <property type="gene ID" value="WBGene00279159"/>
</dbReference>
<accession>A0A8R1UXR3</accession>
<dbReference type="InterPro" id="IPR040911">
    <property type="entry name" value="Exostosin_GT47"/>
</dbReference>
<keyword evidence="6" id="KW-1133">Transmembrane helix</keyword>
<dbReference type="InterPro" id="IPR015338">
    <property type="entry name" value="GT64_dom"/>
</dbReference>